<evidence type="ECO:0000313" key="7">
    <source>
        <dbReference type="Proteomes" id="UP000295444"/>
    </source>
</evidence>
<dbReference type="PANTHER" id="PTHR47235">
    <property type="entry name" value="BLR6548 PROTEIN"/>
    <property type="match status" value="1"/>
</dbReference>
<protein>
    <submittedName>
        <fullName evidence="6">Amino acid/amide ABC transporter substrate-binding protein (HAAT family)</fullName>
    </submittedName>
</protein>
<evidence type="ECO:0000259" key="5">
    <source>
        <dbReference type="Pfam" id="PF13458"/>
    </source>
</evidence>
<name>A0A4R6SDU6_LABRH</name>
<dbReference type="Gene3D" id="3.40.50.2300">
    <property type="match status" value="2"/>
</dbReference>
<evidence type="ECO:0000313" key="6">
    <source>
        <dbReference type="EMBL" id="TDP97813.1"/>
    </source>
</evidence>
<keyword evidence="2 4" id="KW-0732">Signal</keyword>
<dbReference type="InterPro" id="IPR028081">
    <property type="entry name" value="Leu-bd"/>
</dbReference>
<evidence type="ECO:0000256" key="1">
    <source>
        <dbReference type="ARBA" id="ARBA00010062"/>
    </source>
</evidence>
<comment type="similarity">
    <text evidence="1">Belongs to the leucine-binding protein family.</text>
</comment>
<evidence type="ECO:0000256" key="3">
    <source>
        <dbReference type="SAM" id="MobiDB-lite"/>
    </source>
</evidence>
<reference evidence="6 7" key="1">
    <citation type="submission" date="2019-03" db="EMBL/GenBank/DDBJ databases">
        <title>Genomic Encyclopedia of Type Strains, Phase IV (KMG-IV): sequencing the most valuable type-strain genomes for metagenomic binning, comparative biology and taxonomic classification.</title>
        <authorList>
            <person name="Goeker M."/>
        </authorList>
    </citation>
    <scope>NUCLEOTIDE SEQUENCE [LARGE SCALE GENOMIC DNA]</scope>
    <source>
        <strain evidence="6 7">DSM 45361</strain>
    </source>
</reference>
<dbReference type="AlphaFoldDB" id="A0A4R6SDU6"/>
<dbReference type="EMBL" id="SNXZ01000003">
    <property type="protein sequence ID" value="TDP97813.1"/>
    <property type="molecule type" value="Genomic_DNA"/>
</dbReference>
<dbReference type="InterPro" id="IPR028082">
    <property type="entry name" value="Peripla_BP_I"/>
</dbReference>
<feature type="chain" id="PRO_5020922246" evidence="4">
    <location>
        <begin position="20"/>
        <end position="442"/>
    </location>
</feature>
<dbReference type="PANTHER" id="PTHR47235:SF1">
    <property type="entry name" value="BLR6548 PROTEIN"/>
    <property type="match status" value="1"/>
</dbReference>
<feature type="domain" description="Leucine-binding protein" evidence="5">
    <location>
        <begin position="50"/>
        <end position="406"/>
    </location>
</feature>
<sequence length="442" mass="45909">MRRSIRLGTVLAAGTLVLAACGGAGETGGGGGGKPASGANATAGVTDTSVVIGTHQPLTGPAAPGYSKISVGAKAVYSYINDAGGINGRKIDYRVEDDGYNPAKTVEVVKKLVLQDKVFAIVGGLGTPTHSKVIDYLNTEGVPDLLVSSGALMWDDPVKHPMTFGFQVDYTREGKIQGKYIKDNFGGKKVGDFFQNDDVGRDAQAGLDQFIKDQTVSRQGYDTANTDVGPQISALKSSGAEVVVCSCIPAFAALMILTAAKLGYHPQFVISSIGADPATLSGLLTQFAKQAGSTVDGNALLNGIIGTGYLPGVGMADDPWTTFFKKIHDKYIPGEAFTDTLVFGMAQAYTFAQALKLAGRDLTRQKVVDAMASGQIAGPGLIPFGFSKDSHSGYTGALVFKLDGKGKETVLRQPQVTDRGTGAVTAATGQRQTPDQVALVSG</sequence>
<gene>
    <name evidence="6" type="ORF">EV186_103790</name>
</gene>
<dbReference type="PROSITE" id="PS51257">
    <property type="entry name" value="PROKAR_LIPOPROTEIN"/>
    <property type="match status" value="1"/>
</dbReference>
<dbReference type="CDD" id="cd06343">
    <property type="entry name" value="PBP1_ABC_ligand_binding-like"/>
    <property type="match status" value="1"/>
</dbReference>
<evidence type="ECO:0000256" key="4">
    <source>
        <dbReference type="SAM" id="SignalP"/>
    </source>
</evidence>
<dbReference type="Pfam" id="PF13458">
    <property type="entry name" value="Peripla_BP_6"/>
    <property type="match status" value="1"/>
</dbReference>
<accession>A0A4R6SDU6</accession>
<dbReference type="SUPFAM" id="SSF53822">
    <property type="entry name" value="Periplasmic binding protein-like I"/>
    <property type="match status" value="1"/>
</dbReference>
<feature type="region of interest" description="Disordered" evidence="3">
    <location>
        <begin position="420"/>
        <end position="442"/>
    </location>
</feature>
<proteinExistence type="inferred from homology"/>
<comment type="caution">
    <text evidence="6">The sequence shown here is derived from an EMBL/GenBank/DDBJ whole genome shotgun (WGS) entry which is preliminary data.</text>
</comment>
<dbReference type="OrthoDB" id="26870at2"/>
<organism evidence="6 7">
    <name type="scientific">Labedaea rhizosphaerae</name>
    <dbReference type="NCBI Taxonomy" id="598644"/>
    <lineage>
        <taxon>Bacteria</taxon>
        <taxon>Bacillati</taxon>
        <taxon>Actinomycetota</taxon>
        <taxon>Actinomycetes</taxon>
        <taxon>Pseudonocardiales</taxon>
        <taxon>Pseudonocardiaceae</taxon>
        <taxon>Labedaea</taxon>
    </lineage>
</organism>
<dbReference type="Proteomes" id="UP000295444">
    <property type="component" value="Unassembled WGS sequence"/>
</dbReference>
<keyword evidence="7" id="KW-1185">Reference proteome</keyword>
<evidence type="ECO:0000256" key="2">
    <source>
        <dbReference type="ARBA" id="ARBA00022729"/>
    </source>
</evidence>
<dbReference type="RefSeq" id="WP_133850960.1">
    <property type="nucleotide sequence ID" value="NZ_SNXZ01000003.1"/>
</dbReference>
<feature type="signal peptide" evidence="4">
    <location>
        <begin position="1"/>
        <end position="19"/>
    </location>
</feature>